<evidence type="ECO:0000313" key="5">
    <source>
        <dbReference type="EMBL" id="KAK7059918.1"/>
    </source>
</evidence>
<evidence type="ECO:0000259" key="4">
    <source>
        <dbReference type="Pfam" id="PF00135"/>
    </source>
</evidence>
<sequence>MRSFLKLALALAFQACYVQSAAVSVSTSSGVLQGKRADGLMVFKGVRFGQPPTENLRWAPPVAFTSHVNRNATTMGPSCVQQFTFARADINQPIFNTPPPPEDEDCLFLNVWAPAPARSKLPVVVWIYGGALAFGTAWTPQYDGASLASCQNVVVVTFNYRTNVFGFPDSPDIPLTHNNLGFLDQDLALQWVQRNIAKFGGDPHKVTIMGQSSGAASVAAAYVRHAAGTAPFRSAIMLSGAVESRNPTPSFTSFSAMATALGCSQSPGAARLACLRAIPASTIRSYTNGPSSGTWTSLVDSVTVFSDPLQRIREGRTSKVPFMIGHTEDDGTLFAINRTDLPTYLNATYGNRVTADQVRALYAPGLSDNALIANVEREFKFLCAAELWGEAAVSAGTSNVYRYAYGAVFSDLQFFPNLGAWHSSELFEIFGTYNRSTATAAERTLSSTMQSIVGNFARNPAAPPAPHWPKYRPGNKTSTLAKLAYNSNVALSNVVQTVRSNSLDSPCDRLWNQLLDVRV</sequence>
<reference evidence="5 6" key="1">
    <citation type="journal article" date="2024" name="J Genomics">
        <title>Draft genome sequencing and assembly of Favolaschia claudopus CIRM-BRFM 2984 isolated from oak limbs.</title>
        <authorList>
            <person name="Navarro D."/>
            <person name="Drula E."/>
            <person name="Chaduli D."/>
            <person name="Cazenave R."/>
            <person name="Ahrendt S."/>
            <person name="Wang J."/>
            <person name="Lipzen A."/>
            <person name="Daum C."/>
            <person name="Barry K."/>
            <person name="Grigoriev I.V."/>
            <person name="Favel A."/>
            <person name="Rosso M.N."/>
            <person name="Martin F."/>
        </authorList>
    </citation>
    <scope>NUCLEOTIDE SEQUENCE [LARGE SCALE GENOMIC DNA]</scope>
    <source>
        <strain evidence="5 6">CIRM-BRFM 2984</strain>
    </source>
</reference>
<feature type="domain" description="Carboxylesterase type B" evidence="4">
    <location>
        <begin position="24"/>
        <end position="488"/>
    </location>
</feature>
<protein>
    <recommendedName>
        <fullName evidence="3">Carboxylic ester hydrolase</fullName>
        <ecNumber evidence="3">3.1.1.-</ecNumber>
    </recommendedName>
</protein>
<comment type="caution">
    <text evidence="5">The sequence shown here is derived from an EMBL/GenBank/DDBJ whole genome shotgun (WGS) entry which is preliminary data.</text>
</comment>
<dbReference type="Gene3D" id="3.40.50.1820">
    <property type="entry name" value="alpha/beta hydrolase"/>
    <property type="match status" value="1"/>
</dbReference>
<dbReference type="PROSITE" id="PS00941">
    <property type="entry name" value="CARBOXYLESTERASE_B_2"/>
    <property type="match status" value="1"/>
</dbReference>
<dbReference type="AlphaFoldDB" id="A0AAW0E5N7"/>
<dbReference type="InterPro" id="IPR019826">
    <property type="entry name" value="Carboxylesterase_B_AS"/>
</dbReference>
<name>A0AAW0E5N7_9AGAR</name>
<organism evidence="5 6">
    <name type="scientific">Favolaschia claudopus</name>
    <dbReference type="NCBI Taxonomy" id="2862362"/>
    <lineage>
        <taxon>Eukaryota</taxon>
        <taxon>Fungi</taxon>
        <taxon>Dikarya</taxon>
        <taxon>Basidiomycota</taxon>
        <taxon>Agaricomycotina</taxon>
        <taxon>Agaricomycetes</taxon>
        <taxon>Agaricomycetidae</taxon>
        <taxon>Agaricales</taxon>
        <taxon>Marasmiineae</taxon>
        <taxon>Mycenaceae</taxon>
        <taxon>Favolaschia</taxon>
    </lineage>
</organism>
<evidence type="ECO:0000256" key="2">
    <source>
        <dbReference type="ARBA" id="ARBA00022801"/>
    </source>
</evidence>
<dbReference type="PANTHER" id="PTHR43918:SF4">
    <property type="entry name" value="CARBOXYLIC ESTER HYDROLASE"/>
    <property type="match status" value="1"/>
</dbReference>
<proteinExistence type="inferred from homology"/>
<dbReference type="InterPro" id="IPR050654">
    <property type="entry name" value="AChE-related_enzymes"/>
</dbReference>
<dbReference type="GO" id="GO:0052689">
    <property type="term" value="F:carboxylic ester hydrolase activity"/>
    <property type="evidence" value="ECO:0007669"/>
    <property type="project" value="TreeGrafter"/>
</dbReference>
<dbReference type="InterPro" id="IPR019819">
    <property type="entry name" value="Carboxylesterase_B_CS"/>
</dbReference>
<feature type="signal peptide" evidence="3">
    <location>
        <begin position="1"/>
        <end position="20"/>
    </location>
</feature>
<dbReference type="EC" id="3.1.1.-" evidence="3"/>
<dbReference type="PANTHER" id="PTHR43918">
    <property type="entry name" value="ACETYLCHOLINESTERASE"/>
    <property type="match status" value="1"/>
</dbReference>
<keyword evidence="3" id="KW-0732">Signal</keyword>
<dbReference type="InterPro" id="IPR002018">
    <property type="entry name" value="CarbesteraseB"/>
</dbReference>
<dbReference type="SUPFAM" id="SSF53474">
    <property type="entry name" value="alpha/beta-Hydrolases"/>
    <property type="match status" value="1"/>
</dbReference>
<evidence type="ECO:0000256" key="3">
    <source>
        <dbReference type="RuleBase" id="RU361235"/>
    </source>
</evidence>
<keyword evidence="6" id="KW-1185">Reference proteome</keyword>
<dbReference type="Proteomes" id="UP001362999">
    <property type="component" value="Unassembled WGS sequence"/>
</dbReference>
<accession>A0AAW0E5N7</accession>
<evidence type="ECO:0000313" key="6">
    <source>
        <dbReference type="Proteomes" id="UP001362999"/>
    </source>
</evidence>
<dbReference type="EMBL" id="JAWWNJ010000003">
    <property type="protein sequence ID" value="KAK7059918.1"/>
    <property type="molecule type" value="Genomic_DNA"/>
</dbReference>
<keyword evidence="2 3" id="KW-0378">Hydrolase</keyword>
<dbReference type="PROSITE" id="PS00122">
    <property type="entry name" value="CARBOXYLESTERASE_B_1"/>
    <property type="match status" value="1"/>
</dbReference>
<dbReference type="Pfam" id="PF00135">
    <property type="entry name" value="COesterase"/>
    <property type="match status" value="1"/>
</dbReference>
<evidence type="ECO:0000256" key="1">
    <source>
        <dbReference type="ARBA" id="ARBA00005964"/>
    </source>
</evidence>
<gene>
    <name evidence="5" type="ORF">R3P38DRAFT_974454</name>
</gene>
<feature type="chain" id="PRO_5043103883" description="Carboxylic ester hydrolase" evidence="3">
    <location>
        <begin position="21"/>
        <end position="519"/>
    </location>
</feature>
<comment type="similarity">
    <text evidence="1 3">Belongs to the type-B carboxylesterase/lipase family.</text>
</comment>
<dbReference type="InterPro" id="IPR029058">
    <property type="entry name" value="AB_hydrolase_fold"/>
</dbReference>